<dbReference type="Proteomes" id="UP000295210">
    <property type="component" value="Unassembled WGS sequence"/>
</dbReference>
<dbReference type="GO" id="GO:0016020">
    <property type="term" value="C:membrane"/>
    <property type="evidence" value="ECO:0007669"/>
    <property type="project" value="UniProtKB-SubCell"/>
</dbReference>
<name>A0A4R1LA82_9BACT</name>
<comment type="subcellular location">
    <subcellularLocation>
        <location evidence="1">Membrane</location>
        <topology evidence="1">Multi-pass membrane protein</topology>
    </subcellularLocation>
</comment>
<proteinExistence type="predicted"/>
<dbReference type="InterPro" id="IPR036909">
    <property type="entry name" value="Cyt_c-like_dom_sf"/>
</dbReference>
<feature type="transmembrane region" description="Helical" evidence="13">
    <location>
        <begin position="337"/>
        <end position="355"/>
    </location>
</feature>
<feature type="domain" description="Cytochrome c" evidence="16">
    <location>
        <begin position="788"/>
        <end position="869"/>
    </location>
</feature>
<dbReference type="InterPro" id="IPR016174">
    <property type="entry name" value="Di-haem_cyt_TM"/>
</dbReference>
<dbReference type="EMBL" id="SMGK01000001">
    <property type="protein sequence ID" value="TCK75084.1"/>
    <property type="molecule type" value="Genomic_DNA"/>
</dbReference>
<dbReference type="Gene3D" id="1.20.810.10">
    <property type="entry name" value="Cytochrome Bc1 Complex, Chain C"/>
    <property type="match status" value="1"/>
</dbReference>
<dbReference type="GO" id="GO:0020037">
    <property type="term" value="F:heme binding"/>
    <property type="evidence" value="ECO:0007669"/>
    <property type="project" value="InterPro"/>
</dbReference>
<feature type="region of interest" description="Disordered" evidence="12">
    <location>
        <begin position="505"/>
        <end position="525"/>
    </location>
</feature>
<dbReference type="CDD" id="cd00284">
    <property type="entry name" value="Cytochrome_b_N"/>
    <property type="match status" value="1"/>
</dbReference>
<evidence type="ECO:0000256" key="11">
    <source>
        <dbReference type="PROSITE-ProRule" id="PRU00433"/>
    </source>
</evidence>
<feature type="domain" description="Cytochrome b/b6 N-terminal region profile" evidence="14">
    <location>
        <begin position="15"/>
        <end position="226"/>
    </location>
</feature>
<evidence type="ECO:0000259" key="15">
    <source>
        <dbReference type="PROSITE" id="PS51003"/>
    </source>
</evidence>
<evidence type="ECO:0000313" key="17">
    <source>
        <dbReference type="EMBL" id="TCK75084.1"/>
    </source>
</evidence>
<dbReference type="Pfam" id="PF00033">
    <property type="entry name" value="Cytochrome_B"/>
    <property type="match status" value="1"/>
</dbReference>
<keyword evidence="9 11" id="KW-0408">Iron</keyword>
<dbReference type="PROSITE" id="PS51007">
    <property type="entry name" value="CYTC"/>
    <property type="match status" value="4"/>
</dbReference>
<keyword evidence="2" id="KW-0813">Transport</keyword>
<feature type="transmembrane region" description="Helical" evidence="13">
    <location>
        <begin position="304"/>
        <end position="325"/>
    </location>
</feature>
<evidence type="ECO:0000259" key="16">
    <source>
        <dbReference type="PROSITE" id="PS51007"/>
    </source>
</evidence>
<feature type="domain" description="Cytochrome b/b6 C-terminal region profile" evidence="15">
    <location>
        <begin position="230"/>
        <end position="353"/>
    </location>
</feature>
<keyword evidence="3 11" id="KW-0349">Heme</keyword>
<evidence type="ECO:0000256" key="6">
    <source>
        <dbReference type="ARBA" id="ARBA00022723"/>
    </source>
</evidence>
<feature type="transmembrane region" description="Helical" evidence="13">
    <location>
        <begin position="195"/>
        <end position="217"/>
    </location>
</feature>
<comment type="caution">
    <text evidence="17">The sequence shown here is derived from an EMBL/GenBank/DDBJ whole genome shotgun (WGS) entry which is preliminary data.</text>
</comment>
<feature type="transmembrane region" description="Helical" evidence="13">
    <location>
        <begin position="245"/>
        <end position="265"/>
    </location>
</feature>
<feature type="domain" description="Cytochrome c" evidence="16">
    <location>
        <begin position="667"/>
        <end position="747"/>
    </location>
</feature>
<keyword evidence="10 13" id="KW-0472">Membrane</keyword>
<dbReference type="PROSITE" id="PS51003">
    <property type="entry name" value="CYTB_CTER"/>
    <property type="match status" value="1"/>
</dbReference>
<dbReference type="AlphaFoldDB" id="A0A4R1LA82"/>
<dbReference type="InterPro" id="IPR027387">
    <property type="entry name" value="Cytb/b6-like_sf"/>
</dbReference>
<dbReference type="RefSeq" id="WP_131990581.1">
    <property type="nucleotide sequence ID" value="NZ_SMGK01000001.1"/>
</dbReference>
<feature type="region of interest" description="Disordered" evidence="12">
    <location>
        <begin position="616"/>
        <end position="655"/>
    </location>
</feature>
<evidence type="ECO:0000313" key="18">
    <source>
        <dbReference type="Proteomes" id="UP000295210"/>
    </source>
</evidence>
<dbReference type="SUPFAM" id="SSF81342">
    <property type="entry name" value="Transmembrane di-heme cytochromes"/>
    <property type="match status" value="1"/>
</dbReference>
<dbReference type="InterPro" id="IPR005797">
    <property type="entry name" value="Cyt_b/b6_N"/>
</dbReference>
<organism evidence="17 18">
    <name type="scientific">Acidipila rosea</name>
    <dbReference type="NCBI Taxonomy" id="768535"/>
    <lineage>
        <taxon>Bacteria</taxon>
        <taxon>Pseudomonadati</taxon>
        <taxon>Acidobacteriota</taxon>
        <taxon>Terriglobia</taxon>
        <taxon>Terriglobales</taxon>
        <taxon>Acidobacteriaceae</taxon>
        <taxon>Acidipila</taxon>
    </lineage>
</organism>
<accession>A0A4R1LA82</accession>
<evidence type="ECO:0000256" key="10">
    <source>
        <dbReference type="ARBA" id="ARBA00023136"/>
    </source>
</evidence>
<dbReference type="SUPFAM" id="SSF81648">
    <property type="entry name" value="a domain/subunit of cytochrome bc1 complex (Ubiquinol-cytochrome c reductase)"/>
    <property type="match status" value="1"/>
</dbReference>
<reference evidence="17 18" key="1">
    <citation type="submission" date="2019-03" db="EMBL/GenBank/DDBJ databases">
        <title>Genomic Encyclopedia of Type Strains, Phase IV (KMG-IV): sequencing the most valuable type-strain genomes for metagenomic binning, comparative biology and taxonomic classification.</title>
        <authorList>
            <person name="Goeker M."/>
        </authorList>
    </citation>
    <scope>NUCLEOTIDE SEQUENCE [LARGE SCALE GENOMIC DNA]</scope>
    <source>
        <strain evidence="17 18">DSM 103428</strain>
    </source>
</reference>
<evidence type="ECO:0000256" key="9">
    <source>
        <dbReference type="ARBA" id="ARBA00023004"/>
    </source>
</evidence>
<keyword evidence="8 13" id="KW-1133">Transmembrane helix</keyword>
<evidence type="ECO:0000256" key="4">
    <source>
        <dbReference type="ARBA" id="ARBA00022660"/>
    </source>
</evidence>
<evidence type="ECO:0000256" key="12">
    <source>
        <dbReference type="SAM" id="MobiDB-lite"/>
    </source>
</evidence>
<dbReference type="PANTHER" id="PTHR19271:SF16">
    <property type="entry name" value="CYTOCHROME B"/>
    <property type="match status" value="1"/>
</dbReference>
<evidence type="ECO:0000256" key="3">
    <source>
        <dbReference type="ARBA" id="ARBA00022617"/>
    </source>
</evidence>
<keyword evidence="18" id="KW-1185">Reference proteome</keyword>
<evidence type="ECO:0000256" key="5">
    <source>
        <dbReference type="ARBA" id="ARBA00022692"/>
    </source>
</evidence>
<keyword evidence="5 13" id="KW-0812">Transmembrane</keyword>
<protein>
    <submittedName>
        <fullName evidence="17">Quinol-cytochrome oxidoreductase complex cytochrome b subunit</fullName>
    </submittedName>
</protein>
<dbReference type="Pfam" id="PF00034">
    <property type="entry name" value="Cytochrom_C"/>
    <property type="match status" value="4"/>
</dbReference>
<dbReference type="GO" id="GO:0046872">
    <property type="term" value="F:metal ion binding"/>
    <property type="evidence" value="ECO:0007669"/>
    <property type="project" value="UniProtKB-KW"/>
</dbReference>
<evidence type="ECO:0000259" key="14">
    <source>
        <dbReference type="PROSITE" id="PS51002"/>
    </source>
</evidence>
<dbReference type="GO" id="GO:0016491">
    <property type="term" value="F:oxidoreductase activity"/>
    <property type="evidence" value="ECO:0007669"/>
    <property type="project" value="InterPro"/>
</dbReference>
<dbReference type="Pfam" id="PF00032">
    <property type="entry name" value="Cytochrom_B_C"/>
    <property type="match status" value="1"/>
</dbReference>
<feature type="domain" description="Cytochrome c" evidence="16">
    <location>
        <begin position="408"/>
        <end position="488"/>
    </location>
</feature>
<dbReference type="SUPFAM" id="SSF46626">
    <property type="entry name" value="Cytochrome c"/>
    <property type="match status" value="4"/>
</dbReference>
<dbReference type="PANTHER" id="PTHR19271">
    <property type="entry name" value="CYTOCHROME B"/>
    <property type="match status" value="1"/>
</dbReference>
<feature type="compositionally biased region" description="Low complexity" evidence="12">
    <location>
        <begin position="637"/>
        <end position="655"/>
    </location>
</feature>
<evidence type="ECO:0000256" key="2">
    <source>
        <dbReference type="ARBA" id="ARBA00022448"/>
    </source>
</evidence>
<feature type="domain" description="Cytochrome c" evidence="16">
    <location>
        <begin position="532"/>
        <end position="612"/>
    </location>
</feature>
<dbReference type="InterPro" id="IPR005798">
    <property type="entry name" value="Cyt_b/b6_C"/>
</dbReference>
<keyword evidence="4" id="KW-0679">Respiratory chain</keyword>
<keyword evidence="7" id="KW-0249">Electron transport</keyword>
<evidence type="ECO:0000256" key="7">
    <source>
        <dbReference type="ARBA" id="ARBA00022982"/>
    </source>
</evidence>
<dbReference type="GO" id="GO:0009055">
    <property type="term" value="F:electron transfer activity"/>
    <property type="evidence" value="ECO:0007669"/>
    <property type="project" value="InterPro"/>
</dbReference>
<feature type="compositionally biased region" description="Gly residues" evidence="12">
    <location>
        <begin position="515"/>
        <end position="525"/>
    </location>
</feature>
<gene>
    <name evidence="17" type="ORF">C7378_0064</name>
</gene>
<dbReference type="PROSITE" id="PS51002">
    <property type="entry name" value="CYTB_NTER"/>
    <property type="match status" value="1"/>
</dbReference>
<keyword evidence="6 11" id="KW-0479">Metal-binding</keyword>
<evidence type="ECO:0000256" key="8">
    <source>
        <dbReference type="ARBA" id="ARBA00022989"/>
    </source>
</evidence>
<dbReference type="InterPro" id="IPR048259">
    <property type="entry name" value="Cytochrome_b_N_euk/bac"/>
</dbReference>
<evidence type="ECO:0000256" key="13">
    <source>
        <dbReference type="SAM" id="Phobius"/>
    </source>
</evidence>
<evidence type="ECO:0000256" key="1">
    <source>
        <dbReference type="ARBA" id="ARBA00004141"/>
    </source>
</evidence>
<dbReference type="OrthoDB" id="9804503at2"/>
<dbReference type="InterPro" id="IPR036150">
    <property type="entry name" value="Cyt_b/b6_C_sf"/>
</dbReference>
<dbReference type="InterPro" id="IPR009056">
    <property type="entry name" value="Cyt_c-like_dom"/>
</dbReference>
<feature type="transmembrane region" description="Helical" evidence="13">
    <location>
        <begin position="127"/>
        <end position="149"/>
    </location>
</feature>
<feature type="transmembrane region" description="Helical" evidence="13">
    <location>
        <begin position="43"/>
        <end position="70"/>
    </location>
</feature>
<feature type="transmembrane region" description="Helical" evidence="13">
    <location>
        <begin position="98"/>
        <end position="120"/>
    </location>
</feature>
<dbReference type="GO" id="GO:0022904">
    <property type="term" value="P:respiratory electron transport chain"/>
    <property type="evidence" value="ECO:0007669"/>
    <property type="project" value="InterPro"/>
</dbReference>
<sequence>MKEDKPQEKKTPGRLYGWLDKRTGLTGLMHASLDEPIPGGARLAYVFGSGLLFIFISQIITGLCLALYYVPSAETAHTSVAYITKQVAAGAFLRSLHYYGSSAMIIVLALHFLQTFLYGSFKGRRELLWMSGALLSLLVLAMGFTGYLLPWDQKAYFATAVGTNIVGEVPFIGEWLTKLLRGGDTLGTLTLSRFYLAHVFLIPGAIFLFIGAHIVLFRKAGPAGPINEDPVNPKLPPEGFYPRQVLMDMAFALLLMIGLGVLAYFHPVELGPVANPADTQFLPRPEWYYLPMFEWLKFWEGPKVVFAIVVVPGILALLFFLLPFLDRKLERRPWRRPIPLLGVAIVLVGAVFLGMKSHLDDAHDPTIAAQIALQDQQAKEYSKAPFQPYVESPGGSVAGLASSGPVNPLISQGKGVFEANGCSGCHGANGTGTPAAPSLVGITSKFPAAQLTALLHNPNAKMRAGNMPAVDLSASDMSALLSYLGALGTSAANVPATHKVAQLGPVPPTKESAVMGGGTSHEAEAGGGAASAEVAAGQQMFQAHACFACHGQAGAGTARVPPMGGLIAKASDQQLVALLHNPNAKMRAGGMSPLAATPQEVSSLIAYLRTLGTASAAPKQNEPATAATPEQSTTDESNATAAAAPPAAAPSSAPAAAAMQSHAAANTPASGGRAIFVANGCAACHGVNAQGTHFAPSLIGISQKFPPAQLTALLRHPTKKMRDGGMPTVAINDAQMQQLIAYLSSLGTAAPAASAQAASSSHGAPSTAAGAAPAAKAARPISAAPLSADALRGKTLFQHYSCESCHGVGGLQGTVAAPGLAGTASILPAPMLENLLRHHSKQMQKGGMPLTNLNAQDMKAIVAYIRSMPSTGAEQ</sequence>
<dbReference type="Gene3D" id="1.10.760.10">
    <property type="entry name" value="Cytochrome c-like domain"/>
    <property type="match status" value="4"/>
</dbReference>